<dbReference type="Gramene" id="Pp3c3_23020V3.2">
    <property type="protein sequence ID" value="PAC:32940481.CDS.1"/>
    <property type="gene ID" value="Pp3c3_23020"/>
</dbReference>
<reference evidence="1 3" key="2">
    <citation type="journal article" date="2018" name="Plant J.">
        <title>The Physcomitrella patens chromosome-scale assembly reveals moss genome structure and evolution.</title>
        <authorList>
            <person name="Lang D."/>
            <person name="Ullrich K.K."/>
            <person name="Murat F."/>
            <person name="Fuchs J."/>
            <person name="Jenkins J."/>
            <person name="Haas F.B."/>
            <person name="Piednoel M."/>
            <person name="Gundlach H."/>
            <person name="Van Bel M."/>
            <person name="Meyberg R."/>
            <person name="Vives C."/>
            <person name="Morata J."/>
            <person name="Symeonidi A."/>
            <person name="Hiss M."/>
            <person name="Muchero W."/>
            <person name="Kamisugi Y."/>
            <person name="Saleh O."/>
            <person name="Blanc G."/>
            <person name="Decker E.L."/>
            <person name="van Gessel N."/>
            <person name="Grimwood J."/>
            <person name="Hayes R.D."/>
            <person name="Graham S.W."/>
            <person name="Gunter L.E."/>
            <person name="McDaniel S.F."/>
            <person name="Hoernstein S.N.W."/>
            <person name="Larsson A."/>
            <person name="Li F.W."/>
            <person name="Perroud P.F."/>
            <person name="Phillips J."/>
            <person name="Ranjan P."/>
            <person name="Rokshar D.S."/>
            <person name="Rothfels C.J."/>
            <person name="Schneider L."/>
            <person name="Shu S."/>
            <person name="Stevenson D.W."/>
            <person name="Thummler F."/>
            <person name="Tillich M."/>
            <person name="Villarreal Aguilar J.C."/>
            <person name="Widiez T."/>
            <person name="Wong G.K."/>
            <person name="Wymore A."/>
            <person name="Zhang Y."/>
            <person name="Zimmer A.D."/>
            <person name="Quatrano R.S."/>
            <person name="Mayer K.F.X."/>
            <person name="Goodstein D."/>
            <person name="Casacuberta J.M."/>
            <person name="Vandepoele K."/>
            <person name="Reski R."/>
            <person name="Cuming A.C."/>
            <person name="Tuskan G.A."/>
            <person name="Maumus F."/>
            <person name="Salse J."/>
            <person name="Schmutz J."/>
            <person name="Rensing S.A."/>
        </authorList>
    </citation>
    <scope>NUCLEOTIDE SEQUENCE [LARGE SCALE GENOMIC DNA]</scope>
    <source>
        <strain evidence="2 3">cv. Gransden 2004</strain>
    </source>
</reference>
<evidence type="ECO:0000313" key="2">
    <source>
        <dbReference type="EnsemblPlants" id="PAC:32940480.CDS.1"/>
    </source>
</evidence>
<name>A0A2K1KVL0_PHYPA</name>
<dbReference type="Proteomes" id="UP000006727">
    <property type="component" value="Chromosome 3"/>
</dbReference>
<reference evidence="2" key="3">
    <citation type="submission" date="2020-12" db="UniProtKB">
        <authorList>
            <consortium name="EnsemblPlants"/>
        </authorList>
    </citation>
    <scope>IDENTIFICATION</scope>
</reference>
<dbReference type="EnsemblPlants" id="Pp3c3_23020V3.1">
    <property type="protein sequence ID" value="PAC:32940480.CDS.1"/>
    <property type="gene ID" value="Pp3c3_23020"/>
</dbReference>
<dbReference type="Gramene" id="Pp3c3_23020V3.1">
    <property type="protein sequence ID" value="PAC:32940480.CDS.1"/>
    <property type="gene ID" value="Pp3c3_23020"/>
</dbReference>
<gene>
    <name evidence="1" type="ORF">PHYPA_004826</name>
</gene>
<evidence type="ECO:0000313" key="1">
    <source>
        <dbReference type="EMBL" id="PNR57832.1"/>
    </source>
</evidence>
<organism evidence="1">
    <name type="scientific">Physcomitrium patens</name>
    <name type="common">Spreading-leaved earth moss</name>
    <name type="synonym">Physcomitrella patens</name>
    <dbReference type="NCBI Taxonomy" id="3218"/>
    <lineage>
        <taxon>Eukaryota</taxon>
        <taxon>Viridiplantae</taxon>
        <taxon>Streptophyta</taxon>
        <taxon>Embryophyta</taxon>
        <taxon>Bryophyta</taxon>
        <taxon>Bryophytina</taxon>
        <taxon>Bryopsida</taxon>
        <taxon>Funariidae</taxon>
        <taxon>Funariales</taxon>
        <taxon>Funariaceae</taxon>
        <taxon>Physcomitrium</taxon>
    </lineage>
</organism>
<evidence type="ECO:0000313" key="3">
    <source>
        <dbReference type="Proteomes" id="UP000006727"/>
    </source>
</evidence>
<keyword evidence="3" id="KW-1185">Reference proteome</keyword>
<dbReference type="EMBL" id="ABEU02000003">
    <property type="protein sequence ID" value="PNR57832.1"/>
    <property type="molecule type" value="Genomic_DNA"/>
</dbReference>
<dbReference type="EnsemblPlants" id="Pp3c3_23020V3.2">
    <property type="protein sequence ID" value="PAC:32940481.CDS.1"/>
    <property type="gene ID" value="Pp3c3_23020"/>
</dbReference>
<dbReference type="AlphaFoldDB" id="A0A2K1KVL0"/>
<reference evidence="1 3" key="1">
    <citation type="journal article" date="2008" name="Science">
        <title>The Physcomitrella genome reveals evolutionary insights into the conquest of land by plants.</title>
        <authorList>
            <person name="Rensing S."/>
            <person name="Lang D."/>
            <person name="Zimmer A."/>
            <person name="Terry A."/>
            <person name="Salamov A."/>
            <person name="Shapiro H."/>
            <person name="Nishiyama T."/>
            <person name="Perroud P.-F."/>
            <person name="Lindquist E."/>
            <person name="Kamisugi Y."/>
            <person name="Tanahashi T."/>
            <person name="Sakakibara K."/>
            <person name="Fujita T."/>
            <person name="Oishi K."/>
            <person name="Shin-I T."/>
            <person name="Kuroki Y."/>
            <person name="Toyoda A."/>
            <person name="Suzuki Y."/>
            <person name="Hashimoto A."/>
            <person name="Yamaguchi K."/>
            <person name="Sugano A."/>
            <person name="Kohara Y."/>
            <person name="Fujiyama A."/>
            <person name="Anterola A."/>
            <person name="Aoki S."/>
            <person name="Ashton N."/>
            <person name="Barbazuk W.B."/>
            <person name="Barker E."/>
            <person name="Bennetzen J."/>
            <person name="Bezanilla M."/>
            <person name="Blankenship R."/>
            <person name="Cho S.H."/>
            <person name="Dutcher S."/>
            <person name="Estelle M."/>
            <person name="Fawcett J.A."/>
            <person name="Gundlach H."/>
            <person name="Hanada K."/>
            <person name="Heyl A."/>
            <person name="Hicks K.A."/>
            <person name="Hugh J."/>
            <person name="Lohr M."/>
            <person name="Mayer K."/>
            <person name="Melkozernov A."/>
            <person name="Murata T."/>
            <person name="Nelson D."/>
            <person name="Pils B."/>
            <person name="Prigge M."/>
            <person name="Reiss B."/>
            <person name="Renner T."/>
            <person name="Rombauts S."/>
            <person name="Rushton P."/>
            <person name="Sanderfoot A."/>
            <person name="Schween G."/>
            <person name="Shiu S.-H."/>
            <person name="Stueber K."/>
            <person name="Theodoulou F.L."/>
            <person name="Tu H."/>
            <person name="Van de Peer Y."/>
            <person name="Verrier P.J."/>
            <person name="Waters E."/>
            <person name="Wood A."/>
            <person name="Yang L."/>
            <person name="Cove D."/>
            <person name="Cuming A."/>
            <person name="Hasebe M."/>
            <person name="Lucas S."/>
            <person name="Mishler D.B."/>
            <person name="Reski R."/>
            <person name="Grigoriev I."/>
            <person name="Quatrano R.S."/>
            <person name="Boore J.L."/>
        </authorList>
    </citation>
    <scope>NUCLEOTIDE SEQUENCE [LARGE SCALE GENOMIC DNA]</scope>
    <source>
        <strain evidence="2 3">cv. Gransden 2004</strain>
    </source>
</reference>
<protein>
    <submittedName>
        <fullName evidence="1 2">Uncharacterized protein</fullName>
    </submittedName>
</protein>
<proteinExistence type="predicted"/>
<accession>A0A2K1KVL0</accession>
<dbReference type="InParanoid" id="A0A2K1KVL0"/>
<sequence length="61" mass="7361">MIFFTNKFNTMTIDKRGNINMYLINTMDMQNQLKAFRKTILDKILKNLVFNRLLQSYKLVI</sequence>